<organism evidence="1 2">
    <name type="scientific">Trichonephila clavata</name>
    <name type="common">Joro spider</name>
    <name type="synonym">Nephila clavata</name>
    <dbReference type="NCBI Taxonomy" id="2740835"/>
    <lineage>
        <taxon>Eukaryota</taxon>
        <taxon>Metazoa</taxon>
        <taxon>Ecdysozoa</taxon>
        <taxon>Arthropoda</taxon>
        <taxon>Chelicerata</taxon>
        <taxon>Arachnida</taxon>
        <taxon>Araneae</taxon>
        <taxon>Araneomorphae</taxon>
        <taxon>Entelegynae</taxon>
        <taxon>Araneoidea</taxon>
        <taxon>Nephilidae</taxon>
        <taxon>Trichonephila</taxon>
    </lineage>
</organism>
<dbReference type="AlphaFoldDB" id="A0A8X6HQQ4"/>
<accession>A0A8X6HQQ4</accession>
<evidence type="ECO:0000313" key="2">
    <source>
        <dbReference type="Proteomes" id="UP000887116"/>
    </source>
</evidence>
<reference evidence="1" key="1">
    <citation type="submission" date="2020-07" db="EMBL/GenBank/DDBJ databases">
        <title>Multicomponent nature underlies the extraordinary mechanical properties of spider dragline silk.</title>
        <authorList>
            <person name="Kono N."/>
            <person name="Nakamura H."/>
            <person name="Mori M."/>
            <person name="Yoshida Y."/>
            <person name="Ohtoshi R."/>
            <person name="Malay A.D."/>
            <person name="Moran D.A.P."/>
            <person name="Tomita M."/>
            <person name="Numata K."/>
            <person name="Arakawa K."/>
        </authorList>
    </citation>
    <scope>NUCLEOTIDE SEQUENCE</scope>
</reference>
<dbReference type="OrthoDB" id="6428176at2759"/>
<dbReference type="Gene3D" id="1.10.20.10">
    <property type="entry name" value="Histone, subunit A"/>
    <property type="match status" value="1"/>
</dbReference>
<comment type="caution">
    <text evidence="1">The sequence shown here is derived from an EMBL/GenBank/DDBJ whole genome shotgun (WGS) entry which is preliminary data.</text>
</comment>
<sequence length="266" mass="30756">MIKFVDKFNIEQDESFLLESQCKSFKKNKENSISIYKPFDNSTPIQRISYYTNLALITPSKNSVERPYFAFYNSGYIDRCEESQRQCFESSKEIKISDWHTKKFNENKTDTISDFGELFNKRDRTFKKNSSSAVDVGHESCQQRLTDKQTLPFRTIHDKSSGILKQGRKSVKRKSNDSDFESFVRELAKEVTEGLTLSQETVVDVEYIVTRIFDAIVNKAMRPKVSGDKKILTITNLRMAIEMILPPKLANMAIYNASWVVSKNTN</sequence>
<dbReference type="GO" id="GO:0046982">
    <property type="term" value="F:protein heterodimerization activity"/>
    <property type="evidence" value="ECO:0007669"/>
    <property type="project" value="InterPro"/>
</dbReference>
<dbReference type="InterPro" id="IPR009072">
    <property type="entry name" value="Histone-fold"/>
</dbReference>
<evidence type="ECO:0000313" key="1">
    <source>
        <dbReference type="EMBL" id="GFQ91134.1"/>
    </source>
</evidence>
<name>A0A8X6HQQ4_TRICU</name>
<keyword evidence="2" id="KW-1185">Reference proteome</keyword>
<dbReference type="EMBL" id="BMAO01023823">
    <property type="protein sequence ID" value="GFQ91134.1"/>
    <property type="molecule type" value="Genomic_DNA"/>
</dbReference>
<dbReference type="SUPFAM" id="SSF47113">
    <property type="entry name" value="Histone-fold"/>
    <property type="match status" value="1"/>
</dbReference>
<protein>
    <recommendedName>
        <fullName evidence="3">Histone H2A/H2B/H3 domain-containing protein</fullName>
    </recommendedName>
</protein>
<dbReference type="Proteomes" id="UP000887116">
    <property type="component" value="Unassembled WGS sequence"/>
</dbReference>
<gene>
    <name evidence="1" type="ORF">TNCT_198071</name>
</gene>
<evidence type="ECO:0008006" key="3">
    <source>
        <dbReference type="Google" id="ProtNLM"/>
    </source>
</evidence>
<proteinExistence type="predicted"/>